<feature type="transmembrane region" description="Helical" evidence="8">
    <location>
        <begin position="969"/>
        <end position="986"/>
    </location>
</feature>
<evidence type="ECO:0000256" key="1">
    <source>
        <dbReference type="ARBA" id="ARBA00004141"/>
    </source>
</evidence>
<dbReference type="OrthoDB" id="1932925at2759"/>
<dbReference type="AlphaFoldDB" id="A0A0D2WR15"/>
<keyword evidence="11" id="KW-1185">Reference proteome</keyword>
<dbReference type="InterPro" id="IPR012419">
    <property type="entry name" value="Cas1_AcylTrans_dom"/>
</dbReference>
<comment type="subcellular location">
    <subcellularLocation>
        <location evidence="1">Membrane</location>
        <topology evidence="1">Multi-pass membrane protein</topology>
    </subcellularLocation>
</comment>
<feature type="transmembrane region" description="Helical" evidence="8">
    <location>
        <begin position="932"/>
        <end position="957"/>
    </location>
</feature>
<gene>
    <name evidence="10" type="ORF">CAOG_004943</name>
</gene>
<dbReference type="PhylomeDB" id="A0A0D2WR15"/>
<feature type="transmembrane region" description="Helical" evidence="8">
    <location>
        <begin position="862"/>
        <end position="880"/>
    </location>
</feature>
<dbReference type="GO" id="GO:0005975">
    <property type="term" value="P:carbohydrate metabolic process"/>
    <property type="evidence" value="ECO:0007669"/>
    <property type="project" value="UniProtKB-ARBA"/>
</dbReference>
<evidence type="ECO:0000313" key="11">
    <source>
        <dbReference type="Proteomes" id="UP000008743"/>
    </source>
</evidence>
<evidence type="ECO:0000259" key="9">
    <source>
        <dbReference type="Pfam" id="PF07779"/>
    </source>
</evidence>
<feature type="transmembrane region" description="Helical" evidence="8">
    <location>
        <begin position="605"/>
        <end position="626"/>
    </location>
</feature>
<dbReference type="Pfam" id="PF07779">
    <property type="entry name" value="Cas1_AcylT"/>
    <property type="match status" value="1"/>
</dbReference>
<evidence type="ECO:0000256" key="2">
    <source>
        <dbReference type="ARBA" id="ARBA00010666"/>
    </source>
</evidence>
<dbReference type="GO" id="GO:0005794">
    <property type="term" value="C:Golgi apparatus"/>
    <property type="evidence" value="ECO:0007669"/>
    <property type="project" value="UniProtKB-ARBA"/>
</dbReference>
<dbReference type="PANTHER" id="PTHR13533">
    <property type="entry name" value="N-ACETYLNEURAMINATE 9-O-ACETYLTRANSFERASE"/>
    <property type="match status" value="1"/>
</dbReference>
<evidence type="ECO:0000256" key="3">
    <source>
        <dbReference type="ARBA" id="ARBA00022679"/>
    </source>
</evidence>
<dbReference type="EMBL" id="KE346366">
    <property type="protein sequence ID" value="KJE94275.1"/>
    <property type="molecule type" value="Genomic_DNA"/>
</dbReference>
<protein>
    <recommendedName>
        <fullName evidence="9">Cas1p 10 TM acyl transferase domain-containing protein</fullName>
    </recommendedName>
</protein>
<organism evidence="10 11">
    <name type="scientific">Capsaspora owczarzaki (strain ATCC 30864)</name>
    <dbReference type="NCBI Taxonomy" id="595528"/>
    <lineage>
        <taxon>Eukaryota</taxon>
        <taxon>Filasterea</taxon>
        <taxon>Capsaspora</taxon>
    </lineage>
</organism>
<evidence type="ECO:0000256" key="8">
    <source>
        <dbReference type="SAM" id="Phobius"/>
    </source>
</evidence>
<keyword evidence="3" id="KW-0808">Transferase</keyword>
<reference evidence="11" key="1">
    <citation type="submission" date="2011-02" db="EMBL/GenBank/DDBJ databases">
        <title>The Genome Sequence of Capsaspora owczarzaki ATCC 30864.</title>
        <authorList>
            <person name="Russ C."/>
            <person name="Cuomo C."/>
            <person name="Burger G."/>
            <person name="Gray M.W."/>
            <person name="Holland P.W.H."/>
            <person name="King N."/>
            <person name="Lang F.B.F."/>
            <person name="Roger A.J."/>
            <person name="Ruiz-Trillo I."/>
            <person name="Young S.K."/>
            <person name="Zeng Q."/>
            <person name="Gargeya S."/>
            <person name="Alvarado L."/>
            <person name="Berlin A."/>
            <person name="Chapman S.B."/>
            <person name="Chen Z."/>
            <person name="Freedman E."/>
            <person name="Gellesch M."/>
            <person name="Goldberg J."/>
            <person name="Griggs A."/>
            <person name="Gujja S."/>
            <person name="Heilman E."/>
            <person name="Heiman D."/>
            <person name="Howarth C."/>
            <person name="Mehta T."/>
            <person name="Neiman D."/>
            <person name="Pearson M."/>
            <person name="Roberts A."/>
            <person name="Saif S."/>
            <person name="Shea T."/>
            <person name="Shenoy N."/>
            <person name="Sisk P."/>
            <person name="Stolte C."/>
            <person name="Sykes S."/>
            <person name="White J."/>
            <person name="Yandava C."/>
            <person name="Haas B."/>
            <person name="Nusbaum C."/>
            <person name="Birren B."/>
        </authorList>
    </citation>
    <scope>NUCLEOTIDE SEQUENCE</scope>
    <source>
        <strain evidence="11">ATCC 30864</strain>
    </source>
</reference>
<dbReference type="GO" id="GO:0016740">
    <property type="term" value="F:transferase activity"/>
    <property type="evidence" value="ECO:0007669"/>
    <property type="project" value="UniProtKB-KW"/>
</dbReference>
<evidence type="ECO:0000256" key="6">
    <source>
        <dbReference type="ARBA" id="ARBA00023136"/>
    </source>
</evidence>
<keyword evidence="4 8" id="KW-0812">Transmembrane</keyword>
<evidence type="ECO:0000313" key="10">
    <source>
        <dbReference type="EMBL" id="KJE94275.1"/>
    </source>
</evidence>
<keyword evidence="7" id="KW-0325">Glycoprotein</keyword>
<feature type="transmembrane region" description="Helical" evidence="8">
    <location>
        <begin position="633"/>
        <end position="650"/>
    </location>
</feature>
<dbReference type="PANTHER" id="PTHR13533:SF1">
    <property type="entry name" value="N-ACETYLNEURAMINATE 9-O-ACETYLTRANSFERASE"/>
    <property type="match status" value="1"/>
</dbReference>
<accession>A0A0D2WR15</accession>
<name>A0A0D2WR15_CAPO3</name>
<dbReference type="Proteomes" id="UP000008743">
    <property type="component" value="Unassembled WGS sequence"/>
</dbReference>
<proteinExistence type="inferred from homology"/>
<feature type="transmembrane region" description="Helical" evidence="8">
    <location>
        <begin position="683"/>
        <end position="706"/>
    </location>
</feature>
<dbReference type="GO" id="GO:0016020">
    <property type="term" value="C:membrane"/>
    <property type="evidence" value="ECO:0007669"/>
    <property type="project" value="UniProtKB-SubCell"/>
</dbReference>
<dbReference type="eggNOG" id="KOG1699">
    <property type="taxonomic scope" value="Eukaryota"/>
</dbReference>
<comment type="similarity">
    <text evidence="2">Belongs to the PC-esterase family. CASD1 subfamily.</text>
</comment>
<keyword evidence="5 8" id="KW-1133">Transmembrane helix</keyword>
<feature type="transmembrane region" description="Helical" evidence="8">
    <location>
        <begin position="481"/>
        <end position="501"/>
    </location>
</feature>
<feature type="transmembrane region" description="Helical" evidence="8">
    <location>
        <begin position="892"/>
        <end position="912"/>
    </location>
</feature>
<dbReference type="InParanoid" id="A0A0D2WR15"/>
<evidence type="ECO:0000256" key="5">
    <source>
        <dbReference type="ARBA" id="ARBA00022989"/>
    </source>
</evidence>
<evidence type="ECO:0000256" key="4">
    <source>
        <dbReference type="ARBA" id="ARBA00022692"/>
    </source>
</evidence>
<evidence type="ECO:0000256" key="7">
    <source>
        <dbReference type="ARBA" id="ARBA00023180"/>
    </source>
</evidence>
<feature type="transmembrane region" description="Helical" evidence="8">
    <location>
        <begin position="826"/>
        <end position="850"/>
    </location>
</feature>
<keyword evidence="6 8" id="KW-0472">Membrane</keyword>
<sequence length="1000" mass="110032">MSASLPVSTAGGERMVAMIAARNNNNNSSSSSAGLSSLVGGVSWPQVKRGLLIAAAVFLVLHLLRLSSGYDSCNYLLNAEGSVQINPKSGAKSWRPQGCMAREFGSAATAAHACLAGRRIVFAGDSRARQLWLGMIALLDKSAVPQVTQQDYHTDMSVTVATPSPMLVPGKKVNSDLTFAHELGLNRHGHNVTLDFLWLPFVANQSLATISSRLLLAGEHNPNLLDDAQQADDGTTTAPQGAFTRPSLLVHGVGLWDVRDLITPDQVEQQLTEVYRDSLQFLNDLDGHAAGDRPRPGVSAKWLDAHSSLWEQSSADLDIFWGVTLNVNEANLRPDRQAITNERIAQFNQAVLPVAEDFAHSLHERAEESARGGNLDQQPLPHRAGRLALEPLIVPDLPHTADLATQGGFLAPNMLISRSIGSIGKAFAEDSTDGVHFPDAAVQAQLNVILNAFCNRRHEAWDRPDDVTCCAPYPALTGLQYVFFAVVLFALVCWLGGSYAARHHTGGAVASGAESAFGATARARHMLSSPNLLSVAMPVAQLGLVLVFAFLCDRTHIFPKERKIYTHFDLIASIGVMFVAGWCTLTHVKTAPTFLSRDQTDEWKGWMQIVFLIYHFLGGSSVLPLYMLVRVFVASYLFLTGFGHFTFFYTKKQFGITRIIQVLTRLNVLTIGLCMVMDKPYQFYYFVPLSSFWFLVVYAIMAFPSIPAVQKRFPGLDAPARILALFTICSIVWLPFSGNYKSTSADDFPIFQFLFDWWPIKELFSVSDSLYEWRFRSGLDCFIVAHGMLIAYAYQIAKSHGVIHDNQPAVRPGTTPPPPGPLLSGLLFNTATSAILSIVSIGIFCWYIMFTRSCTDKAYCNYIHTFSSPFLVAAFAFLRNLTGRSRAVYSRFFAYIGQLSLELFLLQFHIWLAADTKGILVLIPGTSGFWRLLNAAFTTGLFVAVSEVASDSSALIVSLLAPGDNTRAVISRFCGLLVFCGVWWMLRQALEANTETYQHY</sequence>
<feature type="transmembrane region" description="Helical" evidence="8">
    <location>
        <begin position="718"/>
        <end position="736"/>
    </location>
</feature>
<feature type="transmembrane region" description="Helical" evidence="8">
    <location>
        <begin position="532"/>
        <end position="552"/>
    </location>
</feature>
<feature type="transmembrane region" description="Helical" evidence="8">
    <location>
        <begin position="564"/>
        <end position="585"/>
    </location>
</feature>
<dbReference type="RefSeq" id="XP_004347694.2">
    <property type="nucleotide sequence ID" value="XM_004347644.2"/>
</dbReference>
<feature type="domain" description="Cas1p 10 TM acyl transferase" evidence="9">
    <location>
        <begin position="463"/>
        <end position="969"/>
    </location>
</feature>